<dbReference type="InParanoid" id="E9HYI0"/>
<gene>
    <name evidence="1" type="ORF">DAPPUDRAFT_308060</name>
</gene>
<protein>
    <submittedName>
        <fullName evidence="1">Uncharacterized protein</fullName>
    </submittedName>
</protein>
<dbReference type="HOGENOM" id="CLU_049233_0_0_1"/>
<dbReference type="PANTHER" id="PTHR33488">
    <property type="entry name" value="ZGC:162509"/>
    <property type="match status" value="1"/>
</dbReference>
<dbReference type="PANTHER" id="PTHR33488:SF2">
    <property type="entry name" value="EARLY ENDOSOME ANTIGEN 1-LIKE"/>
    <property type="match status" value="1"/>
</dbReference>
<proteinExistence type="predicted"/>
<dbReference type="STRING" id="6669.E9HYI0"/>
<dbReference type="KEGG" id="dpx:DAPPUDRAFT_308060"/>
<organism evidence="1 2">
    <name type="scientific">Daphnia pulex</name>
    <name type="common">Water flea</name>
    <dbReference type="NCBI Taxonomy" id="6669"/>
    <lineage>
        <taxon>Eukaryota</taxon>
        <taxon>Metazoa</taxon>
        <taxon>Ecdysozoa</taxon>
        <taxon>Arthropoda</taxon>
        <taxon>Crustacea</taxon>
        <taxon>Branchiopoda</taxon>
        <taxon>Diplostraca</taxon>
        <taxon>Cladocera</taxon>
        <taxon>Anomopoda</taxon>
        <taxon>Daphniidae</taxon>
        <taxon>Daphnia</taxon>
    </lineage>
</organism>
<sequence length="326" mass="37074">MATNVINAIDCRLNNSLCITDDTIWKGLTTAPKGIAVFSQLMISTTQVTDFRIDKIDKAHIPLMKHPESFRKTLMQIADEVYGAFDKAQTNMEMIQSQVAQVPGYVIDCVRIIQSGNKIAINQDLPRLLENIKKIADNCLKMSTKVAQAFDRLGKLNRQVLLAIAARYGAKEQEIEAAIKSKIYQEMESQPNDLFNYLLFIRRLKNMHVDVEKEISRNEIINLLGDGLSKLSQFYTNYAGLIKNFDSINNHIEQVTHRALTDFVDDAKIAQEDPFIIDFMTDSINKSLELSDATHPTAKMYVEFSNKNIMKSLKDMHQSKNALYPF</sequence>
<reference evidence="1 2" key="1">
    <citation type="journal article" date="2011" name="Science">
        <title>The ecoresponsive genome of Daphnia pulex.</title>
        <authorList>
            <person name="Colbourne J.K."/>
            <person name="Pfrender M.E."/>
            <person name="Gilbert D."/>
            <person name="Thomas W.K."/>
            <person name="Tucker A."/>
            <person name="Oakley T.H."/>
            <person name="Tokishita S."/>
            <person name="Aerts A."/>
            <person name="Arnold G.J."/>
            <person name="Basu M.K."/>
            <person name="Bauer D.J."/>
            <person name="Caceres C.E."/>
            <person name="Carmel L."/>
            <person name="Casola C."/>
            <person name="Choi J.H."/>
            <person name="Detter J.C."/>
            <person name="Dong Q."/>
            <person name="Dusheyko S."/>
            <person name="Eads B.D."/>
            <person name="Frohlich T."/>
            <person name="Geiler-Samerotte K.A."/>
            <person name="Gerlach D."/>
            <person name="Hatcher P."/>
            <person name="Jogdeo S."/>
            <person name="Krijgsveld J."/>
            <person name="Kriventseva E.V."/>
            <person name="Kultz D."/>
            <person name="Laforsch C."/>
            <person name="Lindquist E."/>
            <person name="Lopez J."/>
            <person name="Manak J.R."/>
            <person name="Muller J."/>
            <person name="Pangilinan J."/>
            <person name="Patwardhan R.P."/>
            <person name="Pitluck S."/>
            <person name="Pritham E.J."/>
            <person name="Rechtsteiner A."/>
            <person name="Rho M."/>
            <person name="Rogozin I.B."/>
            <person name="Sakarya O."/>
            <person name="Salamov A."/>
            <person name="Schaack S."/>
            <person name="Shapiro H."/>
            <person name="Shiga Y."/>
            <person name="Skalitzky C."/>
            <person name="Smith Z."/>
            <person name="Souvorov A."/>
            <person name="Sung W."/>
            <person name="Tang Z."/>
            <person name="Tsuchiya D."/>
            <person name="Tu H."/>
            <person name="Vos H."/>
            <person name="Wang M."/>
            <person name="Wolf Y.I."/>
            <person name="Yamagata H."/>
            <person name="Yamada T."/>
            <person name="Ye Y."/>
            <person name="Shaw J.R."/>
            <person name="Andrews J."/>
            <person name="Crease T.J."/>
            <person name="Tang H."/>
            <person name="Lucas S.M."/>
            <person name="Robertson H.M."/>
            <person name="Bork P."/>
            <person name="Koonin E.V."/>
            <person name="Zdobnov E.M."/>
            <person name="Grigoriev I.V."/>
            <person name="Lynch M."/>
            <person name="Boore J.L."/>
        </authorList>
    </citation>
    <scope>NUCLEOTIDE SEQUENCE [LARGE SCALE GENOMIC DNA]</scope>
</reference>
<dbReference type="Proteomes" id="UP000000305">
    <property type="component" value="Unassembled WGS sequence"/>
</dbReference>
<dbReference type="PhylomeDB" id="E9HYI0"/>
<keyword evidence="2" id="KW-1185">Reference proteome</keyword>
<dbReference type="AlphaFoldDB" id="E9HYI0"/>
<evidence type="ECO:0000313" key="2">
    <source>
        <dbReference type="Proteomes" id="UP000000305"/>
    </source>
</evidence>
<dbReference type="OrthoDB" id="5406275at2759"/>
<evidence type="ECO:0000313" key="1">
    <source>
        <dbReference type="EMBL" id="EFX63200.1"/>
    </source>
</evidence>
<name>E9HYI0_DAPPU</name>
<accession>E9HYI0</accession>
<dbReference type="EMBL" id="GL733166">
    <property type="protein sequence ID" value="EFX63200.1"/>
    <property type="molecule type" value="Genomic_DNA"/>
</dbReference>